<feature type="domain" description="Bifunctional inhibitor/plant lipid transfer protein/seed storage helical" evidence="5">
    <location>
        <begin position="28"/>
        <end position="93"/>
    </location>
</feature>
<dbReference type="RefSeq" id="XP_044368584.1">
    <property type="nucleotide sequence ID" value="XM_044512649.1"/>
</dbReference>
<dbReference type="Gramene" id="TraesCLE_scaffold_079900_01G000100.1">
    <property type="protein sequence ID" value="TraesCLE_scaffold_079900_01G000100.1"/>
    <property type="gene ID" value="TraesCLE_scaffold_079900_01G000100"/>
</dbReference>
<dbReference type="GO" id="GO:0008289">
    <property type="term" value="F:lipid binding"/>
    <property type="evidence" value="ECO:0007669"/>
    <property type="project" value="UniProtKB-KW"/>
</dbReference>
<dbReference type="InterPro" id="IPR036312">
    <property type="entry name" value="Bifun_inhib/LTP/seed_sf"/>
</dbReference>
<dbReference type="Gramene" id="TraesLDM1B03G00283440.1">
    <property type="protein sequence ID" value="TraesLDM1B03G00283440.1.CDS1"/>
    <property type="gene ID" value="TraesLDM1B03G00283440"/>
</dbReference>
<dbReference type="Gramene" id="TraesLAC1B03G00286950.1">
    <property type="protein sequence ID" value="TraesLAC1B03G00286950.1.CDS1"/>
    <property type="gene ID" value="TraesLAC1B03G00286950"/>
</dbReference>
<dbReference type="Proteomes" id="UP000019116">
    <property type="component" value="Chromosome 1B"/>
</dbReference>
<keyword evidence="4" id="KW-0732">Signal</keyword>
<dbReference type="Gene3D" id="1.10.110.10">
    <property type="entry name" value="Plant lipid-transfer and hydrophobic proteins"/>
    <property type="match status" value="1"/>
</dbReference>
<dbReference type="CDD" id="cd01959">
    <property type="entry name" value="nsLTP2"/>
    <property type="match status" value="1"/>
</dbReference>
<protein>
    <recommendedName>
        <fullName evidence="5">Bifunctional inhibitor/plant lipid transfer protein/seed storage helical domain-containing protein</fullName>
    </recommendedName>
</protein>
<evidence type="ECO:0000313" key="7">
    <source>
        <dbReference type="Proteomes" id="UP000019116"/>
    </source>
</evidence>
<dbReference type="InterPro" id="IPR016140">
    <property type="entry name" value="Bifunc_inhib/LTP/seed_store"/>
</dbReference>
<evidence type="ECO:0000259" key="5">
    <source>
        <dbReference type="SMART" id="SM00499"/>
    </source>
</evidence>
<accession>A0A3B5YX97</accession>
<dbReference type="Gramene" id="TraesROB_scaffold_027772_01G000200.1">
    <property type="protein sequence ID" value="TraesROB_scaffold_027772_01G000200.1"/>
    <property type="gene ID" value="TraesROB_scaffold_027772_01G000200"/>
</dbReference>
<dbReference type="Gramene" id="TraesJUL1B03G00283690.1">
    <property type="protein sequence ID" value="TraesJUL1B03G00283690.1.CDS1"/>
    <property type="gene ID" value="TraesJUL1B03G00283690"/>
</dbReference>
<dbReference type="Gramene" id="TraesCS1B03G0554500.1">
    <property type="protein sequence ID" value="TraesCS1B03G0554500.1.CDS1"/>
    <property type="gene ID" value="TraesCS1B03G0554500"/>
</dbReference>
<dbReference type="SMR" id="A0A3B5YX97"/>
<dbReference type="Gramene" id="TraesSTA1B03G00282300.1">
    <property type="protein sequence ID" value="TraesSTA1B03G00282300.1.CDS1"/>
    <property type="gene ID" value="TraesSTA1B03G00282300"/>
</dbReference>
<dbReference type="EnsemblPlants" id="TraesCS1B02G188600.1">
    <property type="protein sequence ID" value="TraesCS1B02G188600.1.cds1"/>
    <property type="gene ID" value="TraesCS1B02G188600"/>
</dbReference>
<dbReference type="Gramene" id="TraesNOR1B03G00288000.1">
    <property type="protein sequence ID" value="TraesNOR1B03G00288000.1.CDS1"/>
    <property type="gene ID" value="TraesNOR1B03G00288000"/>
</dbReference>
<proteinExistence type="inferred from homology"/>
<dbReference type="SMART" id="SM00499">
    <property type="entry name" value="AAI"/>
    <property type="match status" value="1"/>
</dbReference>
<dbReference type="OMA" id="AACKIPY"/>
<evidence type="ECO:0000256" key="3">
    <source>
        <dbReference type="ARBA" id="ARBA00023121"/>
    </source>
</evidence>
<dbReference type="Gramene" id="TraesJAG1B03G00283550.1">
    <property type="protein sequence ID" value="TraesJAG1B03G00283550.1.CDS1"/>
    <property type="gene ID" value="TraesJAG1B03G00283550"/>
</dbReference>
<dbReference type="GeneID" id="123091215"/>
<dbReference type="Pfam" id="PF00234">
    <property type="entry name" value="Tryp_alpha_amyl"/>
    <property type="match status" value="1"/>
</dbReference>
<evidence type="ECO:0000256" key="2">
    <source>
        <dbReference type="ARBA" id="ARBA00022448"/>
    </source>
</evidence>
<dbReference type="Gramene" id="TraesWEE_scaffold_133403_01G000100.1">
    <property type="protein sequence ID" value="TraesWEE_scaffold_133403_01G000100.1"/>
    <property type="gene ID" value="TraesWEE_scaffold_133403_01G000100"/>
</dbReference>
<dbReference type="Gramene" id="TraesJAG1B03G00283550.2">
    <property type="protein sequence ID" value="TraesJAG1B03G00283550.2.CDS1"/>
    <property type="gene ID" value="TraesJAG1B03G00283550"/>
</dbReference>
<dbReference type="PANTHER" id="PTHR33214">
    <property type="entry name" value="BIFUNCTIONAL INHIBITOR/LIPID-TRANSFER PROTEIN/SEED STORAGE 2S ALBUMIN SUPERFAMILY PROTEIN"/>
    <property type="match status" value="1"/>
</dbReference>
<evidence type="ECO:0000256" key="4">
    <source>
        <dbReference type="SAM" id="SignalP"/>
    </source>
</evidence>
<dbReference type="SUPFAM" id="SSF47699">
    <property type="entry name" value="Bifunctional inhibitor/lipid-transfer protein/seed storage 2S albumin"/>
    <property type="match status" value="1"/>
</dbReference>
<dbReference type="PANTHER" id="PTHR33214:SF31">
    <property type="entry name" value="BIFUNCTIONAL INHIBITOR_PLANT LIPID TRANSFER PROTEIN_SEED STORAGE HELICAL DOMAIN-CONTAINING PROTEIN"/>
    <property type="match status" value="1"/>
</dbReference>
<comment type="similarity">
    <text evidence="1">Belongs to the plant LTP family. B11E subfamily.</text>
</comment>
<feature type="signal peptide" evidence="4">
    <location>
        <begin position="1"/>
        <end position="25"/>
    </location>
</feature>
<dbReference type="Gramene" id="TraesSYM1B03G00290280.1">
    <property type="protein sequence ID" value="TraesSYM1B03G00290280.1.CDS1"/>
    <property type="gene ID" value="TraesSYM1B03G00290280"/>
</dbReference>
<keyword evidence="3" id="KW-0446">Lipid-binding</keyword>
<dbReference type="Gramene" id="TraesMAC1B03G00285660.1">
    <property type="protein sequence ID" value="TraesMAC1B03G00285660.1.CDS1"/>
    <property type="gene ID" value="TraesMAC1B03G00285660"/>
</dbReference>
<dbReference type="OrthoDB" id="665742at2759"/>
<dbReference type="Gramene" id="TraesARI1B03G00286640.1">
    <property type="protein sequence ID" value="TraesARI1B03G00286640.1.CDS1"/>
    <property type="gene ID" value="TraesARI1B03G00286640"/>
</dbReference>
<dbReference type="AlphaFoldDB" id="A0A3B5YX97"/>
<keyword evidence="7" id="KW-1185">Reference proteome</keyword>
<reference evidence="6" key="2">
    <citation type="submission" date="2018-10" db="UniProtKB">
        <authorList>
            <consortium name="EnsemblPlants"/>
        </authorList>
    </citation>
    <scope>IDENTIFICATION</scope>
</reference>
<gene>
    <name evidence="6" type="primary">LOC123091215</name>
</gene>
<evidence type="ECO:0000313" key="6">
    <source>
        <dbReference type="EnsemblPlants" id="TraesCS1B02G188600.1.cds1"/>
    </source>
</evidence>
<organism evidence="6">
    <name type="scientific">Triticum aestivum</name>
    <name type="common">Wheat</name>
    <dbReference type="NCBI Taxonomy" id="4565"/>
    <lineage>
        <taxon>Eukaryota</taxon>
        <taxon>Viridiplantae</taxon>
        <taxon>Streptophyta</taxon>
        <taxon>Embryophyta</taxon>
        <taxon>Tracheophyta</taxon>
        <taxon>Spermatophyta</taxon>
        <taxon>Magnoliopsida</taxon>
        <taxon>Liliopsida</taxon>
        <taxon>Poales</taxon>
        <taxon>Poaceae</taxon>
        <taxon>BOP clade</taxon>
        <taxon>Pooideae</taxon>
        <taxon>Triticodae</taxon>
        <taxon>Triticeae</taxon>
        <taxon>Triticinae</taxon>
        <taxon>Triticum</taxon>
    </lineage>
</organism>
<dbReference type="Gramene" id="TraesPARA_EIv1.0_0157450.1">
    <property type="protein sequence ID" value="TraesPARA_EIv1.0_0157450.1.CDS1"/>
    <property type="gene ID" value="TraesPARA_EIv1.0_0157450"/>
</dbReference>
<feature type="chain" id="PRO_5043170105" description="Bifunctional inhibitor/plant lipid transfer protein/seed storage helical domain-containing protein" evidence="4">
    <location>
        <begin position="26"/>
        <end position="95"/>
    </location>
</feature>
<dbReference type="GO" id="GO:0006869">
    <property type="term" value="P:lipid transport"/>
    <property type="evidence" value="ECO:0007669"/>
    <property type="project" value="InterPro"/>
</dbReference>
<dbReference type="Gramene" id="TraesKAR1B01G0227200.1">
    <property type="protein sequence ID" value="cds.TraesKAR1B01G0227200.1"/>
    <property type="gene ID" value="TraesKAR1B01G0227200"/>
</dbReference>
<dbReference type="Gramene" id="TraesCS1B02G188600.1">
    <property type="protein sequence ID" value="TraesCS1B02G188600.1.cds1"/>
    <property type="gene ID" value="TraesCS1B02G188600"/>
</dbReference>
<name>A0A3B5YX97_WHEAT</name>
<sequence>MARVAAVAMCALLALVVVGPPSVAAQDCDAGKLIVCAAAIIGGAEPSASCCSNLKAQQGCLCKYASNPAYSGYINSPTARKTLTSCGIPIPTCPQ</sequence>
<evidence type="ECO:0000256" key="1">
    <source>
        <dbReference type="ARBA" id="ARBA00009707"/>
    </source>
</evidence>
<dbReference type="InterPro" id="IPR033872">
    <property type="entry name" value="nsLTP2"/>
</dbReference>
<keyword evidence="2" id="KW-0813">Transport</keyword>
<reference evidence="6" key="1">
    <citation type="submission" date="2018-08" db="EMBL/GenBank/DDBJ databases">
        <authorList>
            <person name="Rossello M."/>
        </authorList>
    </citation>
    <scope>NUCLEOTIDE SEQUENCE [LARGE SCALE GENOMIC DNA]</scope>
    <source>
        <strain evidence="6">cv. Chinese Spring</strain>
    </source>
</reference>